<dbReference type="Proteomes" id="UP000694240">
    <property type="component" value="Chromosome 3"/>
</dbReference>
<sequence>MKEERERESSHVDGEKEKLSKDVNALVVVTDSKIGKTARSGGGWRVVRPFFCLIIDFFFGKCRYEKINLSFLYPQVC</sequence>
<dbReference type="EMBL" id="JAEFBK010000003">
    <property type="protein sequence ID" value="KAG7629334.1"/>
    <property type="molecule type" value="Genomic_DNA"/>
</dbReference>
<evidence type="ECO:0000313" key="1">
    <source>
        <dbReference type="EMBL" id="KAG7629334.1"/>
    </source>
</evidence>
<gene>
    <name evidence="1" type="ORF">ISN45_At03g054720</name>
</gene>
<name>A0A8T2F2N8_9BRAS</name>
<protein>
    <submittedName>
        <fullName evidence="1">Uncharacterized protein</fullName>
    </submittedName>
</protein>
<accession>A0A8T2F2N8</accession>
<organism evidence="1 2">
    <name type="scientific">Arabidopsis thaliana x Arabidopsis arenosa</name>
    <dbReference type="NCBI Taxonomy" id="1240361"/>
    <lineage>
        <taxon>Eukaryota</taxon>
        <taxon>Viridiplantae</taxon>
        <taxon>Streptophyta</taxon>
        <taxon>Embryophyta</taxon>
        <taxon>Tracheophyta</taxon>
        <taxon>Spermatophyta</taxon>
        <taxon>Magnoliopsida</taxon>
        <taxon>eudicotyledons</taxon>
        <taxon>Gunneridae</taxon>
        <taxon>Pentapetalae</taxon>
        <taxon>rosids</taxon>
        <taxon>malvids</taxon>
        <taxon>Brassicales</taxon>
        <taxon>Brassicaceae</taxon>
        <taxon>Camelineae</taxon>
        <taxon>Arabidopsis</taxon>
    </lineage>
</organism>
<reference evidence="1 2" key="1">
    <citation type="submission" date="2020-12" db="EMBL/GenBank/DDBJ databases">
        <title>Concerted genomic and epigenomic changes stabilize Arabidopsis allopolyploids.</title>
        <authorList>
            <person name="Chen Z."/>
        </authorList>
    </citation>
    <scope>NUCLEOTIDE SEQUENCE [LARGE SCALE GENOMIC DNA]</scope>
    <source>
        <strain evidence="1">Allo738</strain>
        <tissue evidence="1">Leaf</tissue>
    </source>
</reference>
<keyword evidence="2" id="KW-1185">Reference proteome</keyword>
<comment type="caution">
    <text evidence="1">The sequence shown here is derived from an EMBL/GenBank/DDBJ whole genome shotgun (WGS) entry which is preliminary data.</text>
</comment>
<dbReference type="AlphaFoldDB" id="A0A8T2F2N8"/>
<proteinExistence type="predicted"/>
<evidence type="ECO:0000313" key="2">
    <source>
        <dbReference type="Proteomes" id="UP000694240"/>
    </source>
</evidence>